<comment type="similarity">
    <text evidence="1">Belongs to the TRAFAC class TrmE-Era-EngA-EngB-Septin-like GTPase superfamily. AIG1/Toc34/Toc159-like paraseptin GTPase family. IAN subfamily.</text>
</comment>
<evidence type="ECO:0000256" key="1">
    <source>
        <dbReference type="ARBA" id="ARBA00008535"/>
    </source>
</evidence>
<evidence type="ECO:0000256" key="2">
    <source>
        <dbReference type="ARBA" id="ARBA00022741"/>
    </source>
</evidence>
<comment type="caution">
    <text evidence="5">The sequence shown here is derived from an EMBL/GenBank/DDBJ whole genome shotgun (WGS) entry which is preliminary data.</text>
</comment>
<dbReference type="PANTHER" id="PTHR32046">
    <property type="entry name" value="G DOMAIN-CONTAINING PROTEIN"/>
    <property type="match status" value="1"/>
</dbReference>
<keyword evidence="6" id="KW-1185">Reference proteome</keyword>
<evidence type="ECO:0000313" key="6">
    <source>
        <dbReference type="Proteomes" id="UP000823561"/>
    </source>
</evidence>
<evidence type="ECO:0000259" key="4">
    <source>
        <dbReference type="PROSITE" id="PS51720"/>
    </source>
</evidence>
<evidence type="ECO:0000256" key="3">
    <source>
        <dbReference type="SAM" id="Coils"/>
    </source>
</evidence>
<sequence>MSNYHKSRVPEGIPMAYRNFIKGPIEALNLTKRGSHTCYRLETTREYLHDKQWKRHDESSTSRNAKIRRWRYGEENRNKLNKTILLVGETGSGKTTLINALVNYMIGVKFEEKVWFEITEEDSEKQSVSQTSAVTVYEVHDVKQLISLTIIDTPGYGDTQGVEHDKTIADSLRELFESYRGIDRIDAVGLVVKASQNRVTDAQRYIFESVLSLFGKDIEDNIVILITHSDGLPPTGALDAIKNADTRCAKHKHGEPIHFLFNNRQNQPHKEHQAKLYKRIWNSGEESAEDLLKFLQRVKGQSLRMTGDVLKQRMQLEAILCDLFTTINLVDEDEKEEERINGIVRENKAKLDNNESFVYIAKETKMKKVPIKDHFKFCYEKAMCCDVCKKNCHFPGCTWVVRLNWCSVMSGNMCTVCGCSYKAHTKEDKLYMPVTEEVEKTNEDLKREIQDVYGKHVDIQENIEKRLTENRQRMSQLLEEAYRGIIDLDEIALHQESLNFHVDFDMLITKLSETGQTEKVLKLKEINDRAPTDKYSSGFRGKFQKTD</sequence>
<feature type="coiled-coil region" evidence="3">
    <location>
        <begin position="435"/>
        <end position="480"/>
    </location>
</feature>
<dbReference type="CDD" id="cd00882">
    <property type="entry name" value="Ras_like_GTPase"/>
    <property type="match status" value="1"/>
</dbReference>
<proteinExistence type="inferred from homology"/>
<dbReference type="InterPro" id="IPR027417">
    <property type="entry name" value="P-loop_NTPase"/>
</dbReference>
<dbReference type="PROSITE" id="PS00675">
    <property type="entry name" value="SIGMA54_INTERACT_1"/>
    <property type="match status" value="1"/>
</dbReference>
<dbReference type="PANTHER" id="PTHR32046:SF11">
    <property type="entry name" value="IMMUNE-ASSOCIATED NUCLEOTIDE-BINDING PROTEIN 10-LIKE"/>
    <property type="match status" value="1"/>
</dbReference>
<keyword evidence="2" id="KW-0547">Nucleotide-binding</keyword>
<organism evidence="5 6">
    <name type="scientific">Alosa alosa</name>
    <name type="common">allis shad</name>
    <dbReference type="NCBI Taxonomy" id="278164"/>
    <lineage>
        <taxon>Eukaryota</taxon>
        <taxon>Metazoa</taxon>
        <taxon>Chordata</taxon>
        <taxon>Craniata</taxon>
        <taxon>Vertebrata</taxon>
        <taxon>Euteleostomi</taxon>
        <taxon>Actinopterygii</taxon>
        <taxon>Neopterygii</taxon>
        <taxon>Teleostei</taxon>
        <taxon>Clupei</taxon>
        <taxon>Clupeiformes</taxon>
        <taxon>Clupeoidei</taxon>
        <taxon>Clupeidae</taxon>
        <taxon>Alosa</taxon>
    </lineage>
</organism>
<dbReference type="Pfam" id="PF04548">
    <property type="entry name" value="AIG1"/>
    <property type="match status" value="1"/>
</dbReference>
<accession>A0AAV6FL91</accession>
<name>A0AAV6FL91_9TELE</name>
<dbReference type="PROSITE" id="PS51720">
    <property type="entry name" value="G_AIG1"/>
    <property type="match status" value="1"/>
</dbReference>
<keyword evidence="3" id="KW-0175">Coiled coil</keyword>
<reference evidence="5" key="1">
    <citation type="submission" date="2020-10" db="EMBL/GenBank/DDBJ databases">
        <title>Chromosome-scale genome assembly of the Allis shad, Alosa alosa.</title>
        <authorList>
            <person name="Margot Z."/>
            <person name="Christophe K."/>
            <person name="Cabau C."/>
            <person name="Louis A."/>
            <person name="Berthelot C."/>
            <person name="Parey E."/>
            <person name="Roest Crollius H."/>
            <person name="Montfort J."/>
            <person name="Robinson-Rechavi M."/>
            <person name="Bucao C."/>
            <person name="Bouchez O."/>
            <person name="Gislard M."/>
            <person name="Lluch J."/>
            <person name="Milhes M."/>
            <person name="Lampietro C."/>
            <person name="Lopez Roques C."/>
            <person name="Donnadieu C."/>
            <person name="Braasch I."/>
            <person name="Desvignes T."/>
            <person name="Postlethwait J."/>
            <person name="Bobe J."/>
            <person name="Guiguen Y."/>
        </authorList>
    </citation>
    <scope>NUCLEOTIDE SEQUENCE</scope>
    <source>
        <strain evidence="5">M-15738</strain>
        <tissue evidence="5">Blood</tissue>
    </source>
</reference>
<dbReference type="Gene3D" id="3.40.50.300">
    <property type="entry name" value="P-loop containing nucleotide triphosphate hydrolases"/>
    <property type="match status" value="1"/>
</dbReference>
<dbReference type="EMBL" id="JADWDJ010000024">
    <property type="protein sequence ID" value="KAG5261101.1"/>
    <property type="molecule type" value="Genomic_DNA"/>
</dbReference>
<dbReference type="Proteomes" id="UP000823561">
    <property type="component" value="Chromosome 24"/>
</dbReference>
<dbReference type="InterPro" id="IPR006703">
    <property type="entry name" value="G_AIG1"/>
</dbReference>
<feature type="domain" description="AIG1-type G" evidence="4">
    <location>
        <begin position="79"/>
        <end position="319"/>
    </location>
</feature>
<evidence type="ECO:0000313" key="5">
    <source>
        <dbReference type="EMBL" id="KAG5261101.1"/>
    </source>
</evidence>
<dbReference type="AlphaFoldDB" id="A0AAV6FL91"/>
<dbReference type="GO" id="GO:0005525">
    <property type="term" value="F:GTP binding"/>
    <property type="evidence" value="ECO:0007669"/>
    <property type="project" value="InterPro"/>
</dbReference>
<protein>
    <recommendedName>
        <fullName evidence="4">AIG1-type G domain-containing protein</fullName>
    </recommendedName>
</protein>
<dbReference type="SUPFAM" id="SSF52540">
    <property type="entry name" value="P-loop containing nucleoside triphosphate hydrolases"/>
    <property type="match status" value="1"/>
</dbReference>
<gene>
    <name evidence="5" type="ORF">AALO_G00300040</name>
</gene>
<dbReference type="InterPro" id="IPR025662">
    <property type="entry name" value="Sigma_54_int_dom_ATP-bd_1"/>
</dbReference>